<dbReference type="Proteomes" id="UP000887116">
    <property type="component" value="Unassembled WGS sequence"/>
</dbReference>
<sequence>MLSPQQKEMRVNMSRYLIGRADEADIFLKKILTGDETCAFLTTVRQNTLAVRSYHSKLTATPTTTVANTIPQKRNPVHQSAICNSPFLRMHQPLPEAVTDQSNLVTESCNKKPFPPNNGLVVGFSPED</sequence>
<comment type="caution">
    <text evidence="1">The sequence shown here is derived from an EMBL/GenBank/DDBJ whole genome shotgun (WGS) entry which is preliminary data.</text>
</comment>
<organism evidence="1 2">
    <name type="scientific">Trichonephila clavata</name>
    <name type="common">Joro spider</name>
    <name type="synonym">Nephila clavata</name>
    <dbReference type="NCBI Taxonomy" id="2740835"/>
    <lineage>
        <taxon>Eukaryota</taxon>
        <taxon>Metazoa</taxon>
        <taxon>Ecdysozoa</taxon>
        <taxon>Arthropoda</taxon>
        <taxon>Chelicerata</taxon>
        <taxon>Arachnida</taxon>
        <taxon>Araneae</taxon>
        <taxon>Araneomorphae</taxon>
        <taxon>Entelegynae</taxon>
        <taxon>Araneoidea</taxon>
        <taxon>Nephilidae</taxon>
        <taxon>Trichonephila</taxon>
    </lineage>
</organism>
<name>A0A8X6GWV0_TRICU</name>
<keyword evidence="2" id="KW-1185">Reference proteome</keyword>
<dbReference type="EMBL" id="BMAO01006952">
    <property type="protein sequence ID" value="GFR12707.1"/>
    <property type="molecule type" value="Genomic_DNA"/>
</dbReference>
<proteinExistence type="predicted"/>
<dbReference type="OrthoDB" id="10017160at2759"/>
<dbReference type="AlphaFoldDB" id="A0A8X6GWV0"/>
<gene>
    <name evidence="1" type="ORF">TNCT_603541</name>
</gene>
<reference evidence="1" key="1">
    <citation type="submission" date="2020-07" db="EMBL/GenBank/DDBJ databases">
        <title>Multicomponent nature underlies the extraordinary mechanical properties of spider dragline silk.</title>
        <authorList>
            <person name="Kono N."/>
            <person name="Nakamura H."/>
            <person name="Mori M."/>
            <person name="Yoshida Y."/>
            <person name="Ohtoshi R."/>
            <person name="Malay A.D."/>
            <person name="Moran D.A.P."/>
            <person name="Tomita M."/>
            <person name="Numata K."/>
            <person name="Arakawa K."/>
        </authorList>
    </citation>
    <scope>NUCLEOTIDE SEQUENCE</scope>
</reference>
<evidence type="ECO:0000313" key="2">
    <source>
        <dbReference type="Proteomes" id="UP000887116"/>
    </source>
</evidence>
<accession>A0A8X6GWV0</accession>
<protein>
    <submittedName>
        <fullName evidence="1">Uncharacterized protein</fullName>
    </submittedName>
</protein>
<evidence type="ECO:0000313" key="1">
    <source>
        <dbReference type="EMBL" id="GFR12707.1"/>
    </source>
</evidence>